<feature type="domain" description="Solute-binding protein family 5" evidence="6">
    <location>
        <begin position="64"/>
        <end position="424"/>
    </location>
</feature>
<dbReference type="EMBL" id="JACVVX010000008">
    <property type="protein sequence ID" value="MBD0416896.1"/>
    <property type="molecule type" value="Genomic_DNA"/>
</dbReference>
<dbReference type="PROSITE" id="PS01040">
    <property type="entry name" value="SBP_BACTERIAL_5"/>
    <property type="match status" value="1"/>
</dbReference>
<evidence type="ECO:0000313" key="7">
    <source>
        <dbReference type="EMBL" id="MBD0416896.1"/>
    </source>
</evidence>
<dbReference type="GO" id="GO:0043190">
    <property type="term" value="C:ATP-binding cassette (ABC) transporter complex"/>
    <property type="evidence" value="ECO:0007669"/>
    <property type="project" value="InterPro"/>
</dbReference>
<dbReference type="CDD" id="cd08498">
    <property type="entry name" value="PBP2_NikA_DppA_OppA_like_2"/>
    <property type="match status" value="1"/>
</dbReference>
<keyword evidence="3" id="KW-0813">Transport</keyword>
<evidence type="ECO:0000256" key="5">
    <source>
        <dbReference type="SAM" id="SignalP"/>
    </source>
</evidence>
<dbReference type="Gene3D" id="3.90.76.10">
    <property type="entry name" value="Dipeptide-binding Protein, Domain 1"/>
    <property type="match status" value="1"/>
</dbReference>
<dbReference type="GO" id="GO:0015833">
    <property type="term" value="P:peptide transport"/>
    <property type="evidence" value="ECO:0007669"/>
    <property type="project" value="TreeGrafter"/>
</dbReference>
<evidence type="ECO:0000256" key="2">
    <source>
        <dbReference type="ARBA" id="ARBA00005695"/>
    </source>
</evidence>
<evidence type="ECO:0000313" key="8">
    <source>
        <dbReference type="Proteomes" id="UP000643405"/>
    </source>
</evidence>
<dbReference type="InterPro" id="IPR030678">
    <property type="entry name" value="Peptide/Ni-bd"/>
</dbReference>
<dbReference type="InterPro" id="IPR000914">
    <property type="entry name" value="SBP_5_dom"/>
</dbReference>
<dbReference type="SUPFAM" id="SSF53850">
    <property type="entry name" value="Periplasmic binding protein-like II"/>
    <property type="match status" value="1"/>
</dbReference>
<sequence length="520" mass="56619">MKTLSILAAALLLAGAASARTQELVVGSQGDPSLDPHYMYIGTNVAFWRHIYGSLTMHDEEGRIGPSLAESYKLVDDHTWEFRLRDDVKFEDGSTLSAEDVVYSLNRVKSLPGNPSPYTVRLESITKFEAVGPSTVRITTDAPNPYVPDNLSQVAIVPQKATDGKSTGDFTSEAGIGEYGPYRVSSFSPGDRLVLERNEDYWGEKPHWKRVTFRIMPNDASRVAALLAKDVDLIDFVPPSDVKRLLETPDVAVHDGPSTRMIVLQLNFRDGKVGALTDASGRPLEQNPLKDLRVRQAISKAVDRKAIVERIMNGAADVATQVAMPGMEGYDSDLTMEAADPNGARVLLAEAGYPEGFGISIACSNNRYPNDARVCQAVGQMLARAGLQPKVETQPMSVLLKAMQGGDFGLAMLGMGAQGTRPQTLGHIVHSVDRDAGYGGYNFGGYVNPALDKNIADAVVTLDGDQRDQLMREAVKRTAEEVVVLPLYFQRVLTASRADLTYTTDPTEETLTWRAKPASK</sequence>
<dbReference type="Proteomes" id="UP000643405">
    <property type="component" value="Unassembled WGS sequence"/>
</dbReference>
<name>A0A8J6PX94_9HYPH</name>
<dbReference type="PIRSF" id="PIRSF002741">
    <property type="entry name" value="MppA"/>
    <property type="match status" value="1"/>
</dbReference>
<feature type="chain" id="PRO_5035296435" evidence="5">
    <location>
        <begin position="20"/>
        <end position="520"/>
    </location>
</feature>
<dbReference type="Gene3D" id="3.10.105.10">
    <property type="entry name" value="Dipeptide-binding Protein, Domain 3"/>
    <property type="match status" value="1"/>
</dbReference>
<dbReference type="AlphaFoldDB" id="A0A8J6PX94"/>
<dbReference type="InterPro" id="IPR039424">
    <property type="entry name" value="SBP_5"/>
</dbReference>
<accession>A0A8J6PX94</accession>
<dbReference type="RefSeq" id="WP_188166342.1">
    <property type="nucleotide sequence ID" value="NZ_JACVVX010000008.1"/>
</dbReference>
<dbReference type="Gene3D" id="3.40.190.10">
    <property type="entry name" value="Periplasmic binding protein-like II"/>
    <property type="match status" value="1"/>
</dbReference>
<dbReference type="GO" id="GO:1904680">
    <property type="term" value="F:peptide transmembrane transporter activity"/>
    <property type="evidence" value="ECO:0007669"/>
    <property type="project" value="TreeGrafter"/>
</dbReference>
<dbReference type="InterPro" id="IPR023765">
    <property type="entry name" value="SBP_5_CS"/>
</dbReference>
<dbReference type="Pfam" id="PF00496">
    <property type="entry name" value="SBP_bac_5"/>
    <property type="match status" value="1"/>
</dbReference>
<gene>
    <name evidence="7" type="ORF">ICI42_19780</name>
</gene>
<keyword evidence="8" id="KW-1185">Reference proteome</keyword>
<proteinExistence type="inferred from homology"/>
<comment type="subcellular location">
    <subcellularLocation>
        <location evidence="1">Periplasm</location>
    </subcellularLocation>
</comment>
<evidence type="ECO:0000259" key="6">
    <source>
        <dbReference type="Pfam" id="PF00496"/>
    </source>
</evidence>
<comment type="caution">
    <text evidence="7">The sequence shown here is derived from an EMBL/GenBank/DDBJ whole genome shotgun (WGS) entry which is preliminary data.</text>
</comment>
<evidence type="ECO:0000256" key="3">
    <source>
        <dbReference type="ARBA" id="ARBA00022448"/>
    </source>
</evidence>
<evidence type="ECO:0000256" key="4">
    <source>
        <dbReference type="ARBA" id="ARBA00022729"/>
    </source>
</evidence>
<dbReference type="PANTHER" id="PTHR30290:SF9">
    <property type="entry name" value="OLIGOPEPTIDE-BINDING PROTEIN APPA"/>
    <property type="match status" value="1"/>
</dbReference>
<protein>
    <submittedName>
        <fullName evidence="7">ABC transporter substrate-binding protein</fullName>
    </submittedName>
</protein>
<keyword evidence="4 5" id="KW-0732">Signal</keyword>
<feature type="signal peptide" evidence="5">
    <location>
        <begin position="1"/>
        <end position="19"/>
    </location>
</feature>
<dbReference type="GO" id="GO:0030288">
    <property type="term" value="C:outer membrane-bounded periplasmic space"/>
    <property type="evidence" value="ECO:0007669"/>
    <property type="project" value="UniProtKB-ARBA"/>
</dbReference>
<evidence type="ECO:0000256" key="1">
    <source>
        <dbReference type="ARBA" id="ARBA00004418"/>
    </source>
</evidence>
<reference evidence="7" key="1">
    <citation type="submission" date="2020-09" db="EMBL/GenBank/DDBJ databases">
        <title>Genome seq and assembly of Tianweitania sp.</title>
        <authorList>
            <person name="Chhetri G."/>
        </authorList>
    </citation>
    <scope>NUCLEOTIDE SEQUENCE</scope>
    <source>
        <strain evidence="7">Rool2</strain>
    </source>
</reference>
<dbReference type="PANTHER" id="PTHR30290">
    <property type="entry name" value="PERIPLASMIC BINDING COMPONENT OF ABC TRANSPORTER"/>
    <property type="match status" value="1"/>
</dbReference>
<organism evidence="7 8">
    <name type="scientific">Oryzicola mucosus</name>
    <dbReference type="NCBI Taxonomy" id="2767425"/>
    <lineage>
        <taxon>Bacteria</taxon>
        <taxon>Pseudomonadati</taxon>
        <taxon>Pseudomonadota</taxon>
        <taxon>Alphaproteobacteria</taxon>
        <taxon>Hyphomicrobiales</taxon>
        <taxon>Phyllobacteriaceae</taxon>
        <taxon>Oryzicola</taxon>
    </lineage>
</organism>
<comment type="similarity">
    <text evidence="2">Belongs to the bacterial solute-binding protein 5 family.</text>
</comment>